<dbReference type="EMBL" id="BAABCJ010000005">
    <property type="protein sequence ID" value="GAA3706888.1"/>
    <property type="molecule type" value="Genomic_DNA"/>
</dbReference>
<name>A0ABP7DR28_9MICC</name>
<protein>
    <recommendedName>
        <fullName evidence="4">Partitioning protein ParB</fullName>
    </recommendedName>
</protein>
<keyword evidence="3" id="KW-1185">Reference proteome</keyword>
<evidence type="ECO:0000313" key="2">
    <source>
        <dbReference type="EMBL" id="GAA3706888.1"/>
    </source>
</evidence>
<evidence type="ECO:0000256" key="1">
    <source>
        <dbReference type="SAM" id="MobiDB-lite"/>
    </source>
</evidence>
<dbReference type="Proteomes" id="UP001501536">
    <property type="component" value="Unassembled WGS sequence"/>
</dbReference>
<evidence type="ECO:0000313" key="3">
    <source>
        <dbReference type="Proteomes" id="UP001501536"/>
    </source>
</evidence>
<feature type="region of interest" description="Disordered" evidence="1">
    <location>
        <begin position="1"/>
        <end position="47"/>
    </location>
</feature>
<sequence>MSADNRPDRPEPGKRRPRPAHDANVDPIEPAPAPAPASAPAAKVRREPFTTAIDPDVRYILNRVKLEENLKIYEALEQAIVAHWGHKYGRK</sequence>
<gene>
    <name evidence="2" type="ORF">GCM10022377_20800</name>
</gene>
<accession>A0ABP7DR28</accession>
<comment type="caution">
    <text evidence="2">The sequence shown here is derived from an EMBL/GenBank/DDBJ whole genome shotgun (WGS) entry which is preliminary data.</text>
</comment>
<dbReference type="RefSeq" id="WP_344884025.1">
    <property type="nucleotide sequence ID" value="NZ_BAABCJ010000005.1"/>
</dbReference>
<proteinExistence type="predicted"/>
<feature type="compositionally biased region" description="Basic and acidic residues" evidence="1">
    <location>
        <begin position="1"/>
        <end position="24"/>
    </location>
</feature>
<organism evidence="2 3">
    <name type="scientific">Zhihengliuella alba</name>
    <dbReference type="NCBI Taxonomy" id="547018"/>
    <lineage>
        <taxon>Bacteria</taxon>
        <taxon>Bacillati</taxon>
        <taxon>Actinomycetota</taxon>
        <taxon>Actinomycetes</taxon>
        <taxon>Micrococcales</taxon>
        <taxon>Micrococcaceae</taxon>
        <taxon>Zhihengliuella</taxon>
    </lineage>
</organism>
<reference evidence="3" key="1">
    <citation type="journal article" date="2019" name="Int. J. Syst. Evol. Microbiol.">
        <title>The Global Catalogue of Microorganisms (GCM) 10K type strain sequencing project: providing services to taxonomists for standard genome sequencing and annotation.</title>
        <authorList>
            <consortium name="The Broad Institute Genomics Platform"/>
            <consortium name="The Broad Institute Genome Sequencing Center for Infectious Disease"/>
            <person name="Wu L."/>
            <person name="Ma J."/>
        </authorList>
    </citation>
    <scope>NUCLEOTIDE SEQUENCE [LARGE SCALE GENOMIC DNA]</scope>
    <source>
        <strain evidence="3">JCM 16961</strain>
    </source>
</reference>
<evidence type="ECO:0008006" key="4">
    <source>
        <dbReference type="Google" id="ProtNLM"/>
    </source>
</evidence>